<dbReference type="Proteomes" id="UP000887578">
    <property type="component" value="Unplaced"/>
</dbReference>
<dbReference type="AlphaFoldDB" id="A0A914Q3E6"/>
<evidence type="ECO:0000313" key="2">
    <source>
        <dbReference type="WBParaSite" id="PDA_v2.g25750.t1"/>
    </source>
</evidence>
<dbReference type="WBParaSite" id="PDA_v2.g25750.t1">
    <property type="protein sequence ID" value="PDA_v2.g25750.t1"/>
    <property type="gene ID" value="PDA_v2.g25750"/>
</dbReference>
<reference evidence="2" key="1">
    <citation type="submission" date="2022-11" db="UniProtKB">
        <authorList>
            <consortium name="WormBaseParasite"/>
        </authorList>
    </citation>
    <scope>IDENTIFICATION</scope>
</reference>
<evidence type="ECO:0000313" key="1">
    <source>
        <dbReference type="Proteomes" id="UP000887578"/>
    </source>
</evidence>
<name>A0A914Q3E6_9BILA</name>
<sequence>MILHYLQSGVSPPILPNLLTLQYDIFDGTLDLKKLEKIYDSDVGIKMDEKKLRTQDEFFIEEVYDRITTAKNLTKRKLRFIKTTFLDAYLGHYDSPNFEKIFHADRTFLEMAD</sequence>
<keyword evidence="1" id="KW-1185">Reference proteome</keyword>
<protein>
    <submittedName>
        <fullName evidence="2">Uncharacterized protein</fullName>
    </submittedName>
</protein>
<organism evidence="1 2">
    <name type="scientific">Panagrolaimus davidi</name>
    <dbReference type="NCBI Taxonomy" id="227884"/>
    <lineage>
        <taxon>Eukaryota</taxon>
        <taxon>Metazoa</taxon>
        <taxon>Ecdysozoa</taxon>
        <taxon>Nematoda</taxon>
        <taxon>Chromadorea</taxon>
        <taxon>Rhabditida</taxon>
        <taxon>Tylenchina</taxon>
        <taxon>Panagrolaimomorpha</taxon>
        <taxon>Panagrolaimoidea</taxon>
        <taxon>Panagrolaimidae</taxon>
        <taxon>Panagrolaimus</taxon>
    </lineage>
</organism>
<accession>A0A914Q3E6</accession>
<proteinExistence type="predicted"/>